<protein>
    <recommendedName>
        <fullName evidence="3">Mitochondrial import inner membrane translocase subunit TIM54</fullName>
    </recommendedName>
</protein>
<dbReference type="GO" id="GO:0015031">
    <property type="term" value="P:protein transport"/>
    <property type="evidence" value="ECO:0007669"/>
    <property type="project" value="UniProtKB-KW"/>
</dbReference>
<dbReference type="Proteomes" id="UP000813385">
    <property type="component" value="Unassembled WGS sequence"/>
</dbReference>
<evidence type="ECO:0000256" key="2">
    <source>
        <dbReference type="ARBA" id="ARBA00006355"/>
    </source>
</evidence>
<keyword evidence="9" id="KW-0811">Translocation</keyword>
<feature type="compositionally biased region" description="Pro residues" evidence="12">
    <location>
        <begin position="1"/>
        <end position="10"/>
    </location>
</feature>
<keyword evidence="4" id="KW-0813">Transport</keyword>
<keyword evidence="5" id="KW-0812">Transmembrane</keyword>
<evidence type="ECO:0000256" key="8">
    <source>
        <dbReference type="ARBA" id="ARBA00022989"/>
    </source>
</evidence>
<keyword evidence="7" id="KW-0653">Protein transport</keyword>
<keyword evidence="10" id="KW-0496">Mitochondrion</keyword>
<comment type="similarity">
    <text evidence="2">Belongs to the TIM54 family.</text>
</comment>
<name>A0A8K0TPD6_9PEZI</name>
<dbReference type="Pfam" id="PF11711">
    <property type="entry name" value="Tim54"/>
    <property type="match status" value="1"/>
</dbReference>
<dbReference type="GO" id="GO:0005743">
    <property type="term" value="C:mitochondrial inner membrane"/>
    <property type="evidence" value="ECO:0007669"/>
    <property type="project" value="UniProtKB-SubCell"/>
</dbReference>
<organism evidence="13 14">
    <name type="scientific">Plectosphaerella cucumerina</name>
    <dbReference type="NCBI Taxonomy" id="40658"/>
    <lineage>
        <taxon>Eukaryota</taxon>
        <taxon>Fungi</taxon>
        <taxon>Dikarya</taxon>
        <taxon>Ascomycota</taxon>
        <taxon>Pezizomycotina</taxon>
        <taxon>Sordariomycetes</taxon>
        <taxon>Hypocreomycetidae</taxon>
        <taxon>Glomerellales</taxon>
        <taxon>Plectosphaerellaceae</taxon>
        <taxon>Plectosphaerella</taxon>
    </lineage>
</organism>
<evidence type="ECO:0000256" key="5">
    <source>
        <dbReference type="ARBA" id="ARBA00022692"/>
    </source>
</evidence>
<evidence type="ECO:0000256" key="6">
    <source>
        <dbReference type="ARBA" id="ARBA00022792"/>
    </source>
</evidence>
<keyword evidence="14" id="KW-1185">Reference proteome</keyword>
<feature type="region of interest" description="Disordered" evidence="12">
    <location>
        <begin position="1"/>
        <end position="43"/>
    </location>
</feature>
<evidence type="ECO:0000256" key="11">
    <source>
        <dbReference type="ARBA" id="ARBA00023136"/>
    </source>
</evidence>
<keyword evidence="6" id="KW-0999">Mitochondrion inner membrane</keyword>
<dbReference type="InterPro" id="IPR021056">
    <property type="entry name" value="Mt_import_IM_translocase_Tim54"/>
</dbReference>
<feature type="compositionally biased region" description="Low complexity" evidence="12">
    <location>
        <begin position="12"/>
        <end position="41"/>
    </location>
</feature>
<evidence type="ECO:0000256" key="9">
    <source>
        <dbReference type="ARBA" id="ARBA00023010"/>
    </source>
</evidence>
<feature type="region of interest" description="Disordered" evidence="12">
    <location>
        <begin position="243"/>
        <end position="303"/>
    </location>
</feature>
<evidence type="ECO:0000256" key="1">
    <source>
        <dbReference type="ARBA" id="ARBA00004434"/>
    </source>
</evidence>
<feature type="compositionally biased region" description="Basic and acidic residues" evidence="12">
    <location>
        <begin position="268"/>
        <end position="293"/>
    </location>
</feature>
<accession>A0A8K0TPD6</accession>
<keyword evidence="8" id="KW-1133">Transmembrane helix</keyword>
<dbReference type="PANTHER" id="PTHR12358">
    <property type="entry name" value="SPHINGOSINE KINASE"/>
    <property type="match status" value="1"/>
</dbReference>
<sequence length="507" mass="55575">MSDPKPPVQPEPASAPGANPSTATTTSSTTSTEAAAAAARAAKYKAPERNPAFRLLGLPTLPKKLPSRNWTIFLTLTAAFSAAVIYDRREKKRATARWARAVAPLANEPIGEPSAMPRRLTVVLAAPPGEGLRVTQDHFLEYVKPILAASGLDWEFVQGRSEGDVRAAVAEKIRRRRRLAERPDEELLPTEENIRDAVRIKNGIPEYAGEAGDIVIGRNAWKEYVRGLHEGWLGPLDAPVVPEPPVSPAAEESALVTPGPEGASSAGEEAKDEPKKEEEKKEEEKKEEKKPERPPQPIPYNTTADYQAAHLPPTLPDIFSGSIPVQFPHILGFLNTPTRLVRFFNRRALADDVGRQVAAACFAARREYQESLPSESDNDSTAIGVPSGPYEQQRVLAHEEKNWVKSVWKADEPAAAPAEGEEAPAPVVPKEKIWASPIVLDPRIASRMRRYEIRPEDEARAREIVIPEEAIEGWIKGTARKVVRWGIASFQSKPTGPNVGNIDDEVV</sequence>
<dbReference type="OrthoDB" id="5598305at2759"/>
<evidence type="ECO:0000313" key="14">
    <source>
        <dbReference type="Proteomes" id="UP000813385"/>
    </source>
</evidence>
<dbReference type="EMBL" id="JAGPXD010000002">
    <property type="protein sequence ID" value="KAH7367089.1"/>
    <property type="molecule type" value="Genomic_DNA"/>
</dbReference>
<evidence type="ECO:0000256" key="4">
    <source>
        <dbReference type="ARBA" id="ARBA00022448"/>
    </source>
</evidence>
<evidence type="ECO:0000256" key="10">
    <source>
        <dbReference type="ARBA" id="ARBA00023128"/>
    </source>
</evidence>
<dbReference type="InterPro" id="IPR050187">
    <property type="entry name" value="Lipid_Phosphate_FormReg"/>
</dbReference>
<evidence type="ECO:0000256" key="3">
    <source>
        <dbReference type="ARBA" id="ARBA00020796"/>
    </source>
</evidence>
<comment type="subcellular location">
    <subcellularLocation>
        <location evidence="1">Mitochondrion inner membrane</location>
        <topology evidence="1">Single-pass membrane protein</topology>
    </subcellularLocation>
</comment>
<evidence type="ECO:0000256" key="7">
    <source>
        <dbReference type="ARBA" id="ARBA00022927"/>
    </source>
</evidence>
<evidence type="ECO:0000313" key="13">
    <source>
        <dbReference type="EMBL" id="KAH7367089.1"/>
    </source>
</evidence>
<reference evidence="13" key="1">
    <citation type="journal article" date="2021" name="Nat. Commun.">
        <title>Genetic determinants of endophytism in the Arabidopsis root mycobiome.</title>
        <authorList>
            <person name="Mesny F."/>
            <person name="Miyauchi S."/>
            <person name="Thiergart T."/>
            <person name="Pickel B."/>
            <person name="Atanasova L."/>
            <person name="Karlsson M."/>
            <person name="Huettel B."/>
            <person name="Barry K.W."/>
            <person name="Haridas S."/>
            <person name="Chen C."/>
            <person name="Bauer D."/>
            <person name="Andreopoulos W."/>
            <person name="Pangilinan J."/>
            <person name="LaButti K."/>
            <person name="Riley R."/>
            <person name="Lipzen A."/>
            <person name="Clum A."/>
            <person name="Drula E."/>
            <person name="Henrissat B."/>
            <person name="Kohler A."/>
            <person name="Grigoriev I.V."/>
            <person name="Martin F.M."/>
            <person name="Hacquard S."/>
        </authorList>
    </citation>
    <scope>NUCLEOTIDE SEQUENCE</scope>
    <source>
        <strain evidence="13">MPI-CAGE-AT-0016</strain>
    </source>
</reference>
<comment type="caution">
    <text evidence="13">The sequence shown here is derived from an EMBL/GenBank/DDBJ whole genome shotgun (WGS) entry which is preliminary data.</text>
</comment>
<evidence type="ECO:0000256" key="12">
    <source>
        <dbReference type="SAM" id="MobiDB-lite"/>
    </source>
</evidence>
<dbReference type="PANTHER" id="PTHR12358:SF101">
    <property type="entry name" value="MITOCHONDRIAL IMPORT INNER MEMBRANE TRANSLOCASE SUBUNIT TIM54"/>
    <property type="match status" value="1"/>
</dbReference>
<gene>
    <name evidence="13" type="ORF">B0T11DRAFT_309682</name>
</gene>
<keyword evidence="11" id="KW-0472">Membrane</keyword>
<dbReference type="AlphaFoldDB" id="A0A8K0TPD6"/>
<proteinExistence type="inferred from homology"/>